<evidence type="ECO:0000313" key="3">
    <source>
        <dbReference type="Proteomes" id="UP000000689"/>
    </source>
</evidence>
<sequence length="142" mass="16448">MSNDTLNYQGNMNWNTTTESQPAVALKQIQTESVPVNNEKYNYQNKLSTVGMRIRQKIDQGYYNHSNASLQNDGLIRDYASMIVPQFNTKVILNRQPPMLVNQRTVSTQSDLDTMFHNNNMKPGNQDINMDAEDEYNRKRKI</sequence>
<dbReference type="GO" id="GO:0006606">
    <property type="term" value="P:protein import into nucleus"/>
    <property type="evidence" value="ECO:0007669"/>
    <property type="project" value="EnsemblFungi"/>
</dbReference>
<organism evidence="2 3">
    <name type="scientific">Naumovozyma dairenensis (strain ATCC 10597 / BCRC 20456 / CBS 421 / NBRC 0211 / NRRL Y-12639)</name>
    <name type="common">Saccharomyces dairenensis</name>
    <dbReference type="NCBI Taxonomy" id="1071378"/>
    <lineage>
        <taxon>Eukaryota</taxon>
        <taxon>Fungi</taxon>
        <taxon>Dikarya</taxon>
        <taxon>Ascomycota</taxon>
        <taxon>Saccharomycotina</taxon>
        <taxon>Saccharomycetes</taxon>
        <taxon>Saccharomycetales</taxon>
        <taxon>Saccharomycetaceae</taxon>
        <taxon>Naumovozyma</taxon>
    </lineage>
</organism>
<dbReference type="OrthoDB" id="4072855at2759"/>
<evidence type="ECO:0000256" key="1">
    <source>
        <dbReference type="SAM" id="MobiDB-lite"/>
    </source>
</evidence>
<feature type="region of interest" description="Disordered" evidence="1">
    <location>
        <begin position="118"/>
        <end position="142"/>
    </location>
</feature>
<proteinExistence type="predicted"/>
<dbReference type="OMA" id="VMSAGMR"/>
<dbReference type="eggNOG" id="ENOG502SGAU">
    <property type="taxonomic scope" value="Eukaryota"/>
</dbReference>
<dbReference type="Proteomes" id="UP000000689">
    <property type="component" value="Chromosome 10"/>
</dbReference>
<feature type="compositionally biased region" description="Polar residues" evidence="1">
    <location>
        <begin position="118"/>
        <end position="128"/>
    </location>
</feature>
<dbReference type="EMBL" id="HE580276">
    <property type="protein sequence ID" value="CCD27161.1"/>
    <property type="molecule type" value="Genomic_DNA"/>
</dbReference>
<gene>
    <name evidence="2" type="primary">NDAI0J02690</name>
    <name evidence="2" type="ordered locus">NDAI_0J02690</name>
</gene>
<dbReference type="RefSeq" id="XP_003672404.1">
    <property type="nucleotide sequence ID" value="XM_003672356.1"/>
</dbReference>
<dbReference type="AlphaFoldDB" id="G0WH83"/>
<name>G0WH83_NAUDC</name>
<protein>
    <recommendedName>
        <fullName evidence="4">Damage-regulated import facilitator 1</fullName>
    </recommendedName>
</protein>
<accession>G0WH83</accession>
<reference evidence="2 3" key="1">
    <citation type="journal article" date="2011" name="Proc. Natl. Acad. Sci. U.S.A.">
        <title>Evolutionary erosion of yeast sex chromosomes by mating-type switching accidents.</title>
        <authorList>
            <person name="Gordon J.L."/>
            <person name="Armisen D."/>
            <person name="Proux-Wera E."/>
            <person name="Oheigeartaigh S.S."/>
            <person name="Byrne K.P."/>
            <person name="Wolfe K.H."/>
        </authorList>
    </citation>
    <scope>NUCLEOTIDE SEQUENCE [LARGE SCALE GENOMIC DNA]</scope>
    <source>
        <strain evidence="3">ATCC 10597 / BCRC 20456 / CBS 421 / NBRC 0211 / NRRL Y-12639</strain>
    </source>
</reference>
<dbReference type="GeneID" id="11494498"/>
<dbReference type="HOGENOM" id="CLU_1816301_0_0_1"/>
<dbReference type="KEGG" id="ndi:NDAI_0J02690"/>
<evidence type="ECO:0008006" key="4">
    <source>
        <dbReference type="Google" id="ProtNLM"/>
    </source>
</evidence>
<evidence type="ECO:0000313" key="2">
    <source>
        <dbReference type="EMBL" id="CCD27161.1"/>
    </source>
</evidence>
<dbReference type="GO" id="GO:0005737">
    <property type="term" value="C:cytoplasm"/>
    <property type="evidence" value="ECO:0007669"/>
    <property type="project" value="EnsemblFungi"/>
</dbReference>
<keyword evidence="3" id="KW-1185">Reference proteome</keyword>
<dbReference type="STRING" id="1071378.G0WH83"/>